<dbReference type="Proteomes" id="UP000256779">
    <property type="component" value="Unassembled WGS sequence"/>
</dbReference>
<feature type="domain" description="Thioredoxin" evidence="6">
    <location>
        <begin position="49"/>
        <end position="213"/>
    </location>
</feature>
<proteinExistence type="inferred from homology"/>
<evidence type="ECO:0000313" key="8">
    <source>
        <dbReference type="Proteomes" id="UP000256779"/>
    </source>
</evidence>
<protein>
    <submittedName>
        <fullName evidence="7">Protein SCO1/2</fullName>
    </submittedName>
</protein>
<evidence type="ECO:0000259" key="6">
    <source>
        <dbReference type="PROSITE" id="PS51352"/>
    </source>
</evidence>
<evidence type="ECO:0000256" key="5">
    <source>
        <dbReference type="SAM" id="SignalP"/>
    </source>
</evidence>
<feature type="chain" id="PRO_5017570614" evidence="5">
    <location>
        <begin position="22"/>
        <end position="219"/>
    </location>
</feature>
<comment type="similarity">
    <text evidence="1">Belongs to the SCO1/2 family.</text>
</comment>
<feature type="signal peptide" evidence="5">
    <location>
        <begin position="1"/>
        <end position="21"/>
    </location>
</feature>
<dbReference type="PANTHER" id="PTHR12151">
    <property type="entry name" value="ELECTRON TRANSPORT PROTIN SCO1/SENC FAMILY MEMBER"/>
    <property type="match status" value="1"/>
</dbReference>
<feature type="binding site" evidence="3">
    <location>
        <position position="176"/>
    </location>
    <ligand>
        <name>Cu cation</name>
        <dbReference type="ChEBI" id="CHEBI:23378"/>
    </ligand>
</feature>
<feature type="binding site" evidence="3">
    <location>
        <position position="87"/>
    </location>
    <ligand>
        <name>Cu cation</name>
        <dbReference type="ChEBI" id="CHEBI:23378"/>
    </ligand>
</feature>
<evidence type="ECO:0000256" key="4">
    <source>
        <dbReference type="PIRSR" id="PIRSR603782-2"/>
    </source>
</evidence>
<feature type="disulfide bond" description="Redox-active" evidence="4">
    <location>
        <begin position="87"/>
        <end position="91"/>
    </location>
</feature>
<accession>A0A3D9L3Q2</accession>
<dbReference type="InterPro" id="IPR003782">
    <property type="entry name" value="SCO1/SenC"/>
</dbReference>
<sequence length="219" mass="24639">MKNLVKIYSLLLLLIAMGACDQVKSDYELPILGRKEYVDKVVDGKTVKDTIYHTIAEFEFVNQDSSIVNNTTFANKVYVADFFFTSCPTICPVMKKQMLRVYEKYNDNPNFAILSHSIDPEHDTVALLNDFAQRLGVTSDTWHFVTGDKDEIYDIGEKSYMVVANEDPNAPGGFIHSGAFILVDQKGRIRGVYDGTVPEQVDILINDIARLTKKPDANT</sequence>
<keyword evidence="4" id="KW-1015">Disulfide bond</keyword>
<dbReference type="Gene3D" id="3.40.30.10">
    <property type="entry name" value="Glutaredoxin"/>
    <property type="match status" value="1"/>
</dbReference>
<name>A0A3D9L3Q2_MARFU</name>
<dbReference type="CDD" id="cd02968">
    <property type="entry name" value="SCO"/>
    <property type="match status" value="1"/>
</dbReference>
<dbReference type="OrthoDB" id="9811998at2"/>
<organism evidence="7 8">
    <name type="scientific">Marinoscillum furvescens DSM 4134</name>
    <dbReference type="NCBI Taxonomy" id="1122208"/>
    <lineage>
        <taxon>Bacteria</taxon>
        <taxon>Pseudomonadati</taxon>
        <taxon>Bacteroidota</taxon>
        <taxon>Cytophagia</taxon>
        <taxon>Cytophagales</taxon>
        <taxon>Reichenbachiellaceae</taxon>
        <taxon>Marinoscillum</taxon>
    </lineage>
</organism>
<dbReference type="PROSITE" id="PS51352">
    <property type="entry name" value="THIOREDOXIN_2"/>
    <property type="match status" value="1"/>
</dbReference>
<dbReference type="PANTHER" id="PTHR12151:SF25">
    <property type="entry name" value="LINALOOL DEHYDRATASE_ISOMERASE DOMAIN-CONTAINING PROTEIN"/>
    <property type="match status" value="1"/>
</dbReference>
<evidence type="ECO:0000256" key="1">
    <source>
        <dbReference type="ARBA" id="ARBA00010996"/>
    </source>
</evidence>
<keyword evidence="5" id="KW-0732">Signal</keyword>
<evidence type="ECO:0000256" key="2">
    <source>
        <dbReference type="ARBA" id="ARBA00023008"/>
    </source>
</evidence>
<evidence type="ECO:0000313" key="7">
    <source>
        <dbReference type="EMBL" id="RED99430.1"/>
    </source>
</evidence>
<keyword evidence="2 3" id="KW-0186">Copper</keyword>
<dbReference type="RefSeq" id="WP_115867966.1">
    <property type="nucleotide sequence ID" value="NZ_QREG01000008.1"/>
</dbReference>
<dbReference type="GO" id="GO:0046872">
    <property type="term" value="F:metal ion binding"/>
    <property type="evidence" value="ECO:0007669"/>
    <property type="project" value="UniProtKB-KW"/>
</dbReference>
<keyword evidence="3" id="KW-0479">Metal-binding</keyword>
<dbReference type="InterPro" id="IPR036249">
    <property type="entry name" value="Thioredoxin-like_sf"/>
</dbReference>
<comment type="caution">
    <text evidence="7">The sequence shown here is derived from an EMBL/GenBank/DDBJ whole genome shotgun (WGS) entry which is preliminary data.</text>
</comment>
<evidence type="ECO:0000256" key="3">
    <source>
        <dbReference type="PIRSR" id="PIRSR603782-1"/>
    </source>
</evidence>
<dbReference type="SUPFAM" id="SSF52833">
    <property type="entry name" value="Thioredoxin-like"/>
    <property type="match status" value="1"/>
</dbReference>
<dbReference type="AlphaFoldDB" id="A0A3D9L3Q2"/>
<dbReference type="EMBL" id="QREG01000008">
    <property type="protein sequence ID" value="RED99430.1"/>
    <property type="molecule type" value="Genomic_DNA"/>
</dbReference>
<keyword evidence="8" id="KW-1185">Reference proteome</keyword>
<dbReference type="PROSITE" id="PS51257">
    <property type="entry name" value="PROKAR_LIPOPROTEIN"/>
    <property type="match status" value="1"/>
</dbReference>
<reference evidence="7 8" key="1">
    <citation type="submission" date="2018-07" db="EMBL/GenBank/DDBJ databases">
        <title>Genomic Encyclopedia of Type Strains, Phase IV (KMG-IV): sequencing the most valuable type-strain genomes for metagenomic binning, comparative biology and taxonomic classification.</title>
        <authorList>
            <person name="Goeker M."/>
        </authorList>
    </citation>
    <scope>NUCLEOTIDE SEQUENCE [LARGE SCALE GENOMIC DNA]</scope>
    <source>
        <strain evidence="7 8">DSM 4134</strain>
    </source>
</reference>
<dbReference type="Pfam" id="PF02630">
    <property type="entry name" value="SCO1-SenC"/>
    <property type="match status" value="1"/>
</dbReference>
<feature type="binding site" evidence="3">
    <location>
        <position position="91"/>
    </location>
    <ligand>
        <name>Cu cation</name>
        <dbReference type="ChEBI" id="CHEBI:23378"/>
    </ligand>
</feature>
<gene>
    <name evidence="7" type="ORF">C7460_10846</name>
</gene>
<dbReference type="InterPro" id="IPR013766">
    <property type="entry name" value="Thioredoxin_domain"/>
</dbReference>